<dbReference type="PROSITE" id="PS50112">
    <property type="entry name" value="PAS"/>
    <property type="match status" value="2"/>
</dbReference>
<evidence type="ECO:0000259" key="8">
    <source>
        <dbReference type="PROSITE" id="PS50109"/>
    </source>
</evidence>
<evidence type="ECO:0000256" key="3">
    <source>
        <dbReference type="ARBA" id="ARBA00022553"/>
    </source>
</evidence>
<keyword evidence="3 6" id="KW-0597">Phosphoprotein</keyword>
<evidence type="ECO:0000256" key="1">
    <source>
        <dbReference type="ARBA" id="ARBA00000085"/>
    </source>
</evidence>
<dbReference type="RefSeq" id="WP_310376416.1">
    <property type="nucleotide sequence ID" value="NZ_JAVDXT010000005.1"/>
</dbReference>
<comment type="caution">
    <text evidence="12">The sequence shown here is derived from an EMBL/GenBank/DDBJ whole genome shotgun (WGS) entry which is preliminary data.</text>
</comment>
<keyword evidence="7" id="KW-1133">Transmembrane helix</keyword>
<dbReference type="InterPro" id="IPR000700">
    <property type="entry name" value="PAS-assoc_C"/>
</dbReference>
<feature type="transmembrane region" description="Helical" evidence="7">
    <location>
        <begin position="123"/>
        <end position="142"/>
    </location>
</feature>
<dbReference type="PANTHER" id="PTHR43047">
    <property type="entry name" value="TWO-COMPONENT HISTIDINE PROTEIN KINASE"/>
    <property type="match status" value="1"/>
</dbReference>
<sequence length="835" mass="90988">MRDSRLHTSNLHPHAELDVETTMLYVAYGRQPFNLLLTLASVVLIRWLMWEHFPHTVVASWLAALLVSAGLSFAICQAFRYAAPTRRAIGRWQTLLTAQGLANGASWAIGPTLLVAQAQGAELALLVSIPLVACTVAAVSVAEHRAAMYAFLGAALGPPILALMAQDGALEHVVAVVLLFGLTAMFMVGHNIHQTVRTSLGAQAQMRAILNASQDAIIGFDSRGRITDWNMRAESLFGRSLDEVRGLDFEATLVPTRHHSDFRETKAEFLASGDSQRMNQRIATTALNHSGQEFPVEVAIAPLRNAKGYQYTAFITDITARKESEERLALFRRVFDTSSQLVSILDSEGRGLYQNRAHAQELGYSDAEIFGQHFTLTVAPDSLDVCATEVRPVLAAGGNWNGHLQLQRKDGSRFIASNNIGCIQDASGRIQYIFNIFFDFGPELARRNELAQAKETAERANQAKSDFLSSMSHELRTPMNAILGFSQMLEYDSTLNADQQDNVQEILKGGRHLLTLINEVLDLAQIESGRTNLSLEPVDLTHLVEDCRQLIQPLADARHIRLQLDIPPQATVRADRVRCKQALLNLLSNAVKYNSEGGEIRVAMFAAQSGRLRMGVTDTGAGIAPERLAELFQPFNRLGAEHGEIEGTGIGLTITRRLVDLMGGEVGVDSQLGVGTTFWIDLPADAAATDLATTPRSAAASATASAQRYCVLCVDDNPVNLKLIAQTMALRPHVDLLTAHSPELGLELALAHRPDLILLDIHMPGMSGYQLLRVLQADARLRTTPVIAITANAMPSDIARGRAAGFSDYLTKPLDVDLFLLTVDRCLAGSAKDAP</sequence>
<dbReference type="Pfam" id="PF13426">
    <property type="entry name" value="PAS_9"/>
    <property type="match status" value="1"/>
</dbReference>
<feature type="transmembrane region" description="Helical" evidence="7">
    <location>
        <begin position="149"/>
        <end position="166"/>
    </location>
</feature>
<dbReference type="SUPFAM" id="SSF47384">
    <property type="entry name" value="Homodimeric domain of signal transducing histidine kinase"/>
    <property type="match status" value="1"/>
</dbReference>
<dbReference type="InterPro" id="IPR003661">
    <property type="entry name" value="HisK_dim/P_dom"/>
</dbReference>
<accession>A0ABU2CE68</accession>
<dbReference type="PROSITE" id="PS50113">
    <property type="entry name" value="PAC"/>
    <property type="match status" value="1"/>
</dbReference>
<dbReference type="CDD" id="cd00130">
    <property type="entry name" value="PAS"/>
    <property type="match status" value="2"/>
</dbReference>
<dbReference type="PRINTS" id="PR00344">
    <property type="entry name" value="BCTRLSENSOR"/>
</dbReference>
<dbReference type="SUPFAM" id="SSF55785">
    <property type="entry name" value="PYP-like sensor domain (PAS domain)"/>
    <property type="match status" value="2"/>
</dbReference>
<dbReference type="Pfam" id="PF00072">
    <property type="entry name" value="Response_reg"/>
    <property type="match status" value="1"/>
</dbReference>
<feature type="domain" description="Response regulatory" evidence="9">
    <location>
        <begin position="710"/>
        <end position="827"/>
    </location>
</feature>
<feature type="domain" description="PAS" evidence="10">
    <location>
        <begin position="327"/>
        <end position="397"/>
    </location>
</feature>
<dbReference type="InterPro" id="IPR000014">
    <property type="entry name" value="PAS"/>
</dbReference>
<keyword evidence="5" id="KW-0418">Kinase</keyword>
<comment type="catalytic activity">
    <reaction evidence="1">
        <text>ATP + protein L-histidine = ADP + protein N-phospho-L-histidine.</text>
        <dbReference type="EC" id="2.7.13.3"/>
    </reaction>
</comment>
<evidence type="ECO:0000313" key="12">
    <source>
        <dbReference type="EMBL" id="MDR7379640.1"/>
    </source>
</evidence>
<dbReference type="SMART" id="SM00387">
    <property type="entry name" value="HATPase_c"/>
    <property type="match status" value="1"/>
</dbReference>
<dbReference type="SMART" id="SM00388">
    <property type="entry name" value="HisKA"/>
    <property type="match status" value="1"/>
</dbReference>
<proteinExistence type="predicted"/>
<evidence type="ECO:0000256" key="2">
    <source>
        <dbReference type="ARBA" id="ARBA00012438"/>
    </source>
</evidence>
<feature type="transmembrane region" description="Helical" evidence="7">
    <location>
        <begin position="61"/>
        <end position="83"/>
    </location>
</feature>
<keyword evidence="7" id="KW-0472">Membrane</keyword>
<organism evidence="12 13">
    <name type="scientific">Rhodoferax ferrireducens</name>
    <dbReference type="NCBI Taxonomy" id="192843"/>
    <lineage>
        <taxon>Bacteria</taxon>
        <taxon>Pseudomonadati</taxon>
        <taxon>Pseudomonadota</taxon>
        <taxon>Betaproteobacteria</taxon>
        <taxon>Burkholderiales</taxon>
        <taxon>Comamonadaceae</taxon>
        <taxon>Rhodoferax</taxon>
    </lineage>
</organism>
<dbReference type="CDD" id="cd16922">
    <property type="entry name" value="HATPase_EvgS-ArcB-TorS-like"/>
    <property type="match status" value="1"/>
</dbReference>
<evidence type="ECO:0000256" key="5">
    <source>
        <dbReference type="ARBA" id="ARBA00022777"/>
    </source>
</evidence>
<dbReference type="Pfam" id="PF00989">
    <property type="entry name" value="PAS"/>
    <property type="match status" value="1"/>
</dbReference>
<evidence type="ECO:0000256" key="7">
    <source>
        <dbReference type="SAM" id="Phobius"/>
    </source>
</evidence>
<dbReference type="NCBIfam" id="TIGR00229">
    <property type="entry name" value="sensory_box"/>
    <property type="match status" value="2"/>
</dbReference>
<dbReference type="Gene3D" id="3.30.565.10">
    <property type="entry name" value="Histidine kinase-like ATPase, C-terminal domain"/>
    <property type="match status" value="1"/>
</dbReference>
<dbReference type="InterPro" id="IPR013767">
    <property type="entry name" value="PAS_fold"/>
</dbReference>
<reference evidence="12 13" key="1">
    <citation type="submission" date="2023-07" db="EMBL/GenBank/DDBJ databases">
        <title>Sorghum-associated microbial communities from plants grown in Nebraska, USA.</title>
        <authorList>
            <person name="Schachtman D."/>
        </authorList>
    </citation>
    <scope>NUCLEOTIDE SEQUENCE [LARGE SCALE GENOMIC DNA]</scope>
    <source>
        <strain evidence="12 13">BE313</strain>
    </source>
</reference>
<keyword evidence="7" id="KW-0812">Transmembrane</keyword>
<feature type="transmembrane region" description="Helical" evidence="7">
    <location>
        <begin position="172"/>
        <end position="189"/>
    </location>
</feature>
<dbReference type="InterPro" id="IPR005467">
    <property type="entry name" value="His_kinase_dom"/>
</dbReference>
<dbReference type="SMART" id="SM00091">
    <property type="entry name" value="PAS"/>
    <property type="match status" value="2"/>
</dbReference>
<dbReference type="SMART" id="SM00448">
    <property type="entry name" value="REC"/>
    <property type="match status" value="1"/>
</dbReference>
<feature type="modified residue" description="4-aspartylphosphate" evidence="6">
    <location>
        <position position="760"/>
    </location>
</feature>
<gene>
    <name evidence="12" type="ORF">J2X19_004336</name>
</gene>
<keyword evidence="4" id="KW-0808">Transferase</keyword>
<dbReference type="Gene3D" id="3.40.50.2300">
    <property type="match status" value="1"/>
</dbReference>
<dbReference type="EMBL" id="JAVDXT010000005">
    <property type="protein sequence ID" value="MDR7379640.1"/>
    <property type="molecule type" value="Genomic_DNA"/>
</dbReference>
<keyword evidence="13" id="KW-1185">Reference proteome</keyword>
<feature type="domain" description="PAS" evidence="10">
    <location>
        <begin position="202"/>
        <end position="273"/>
    </location>
</feature>
<dbReference type="Gene3D" id="1.10.287.130">
    <property type="match status" value="1"/>
</dbReference>
<name>A0ABU2CE68_9BURK</name>
<dbReference type="Pfam" id="PF02518">
    <property type="entry name" value="HATPase_c"/>
    <property type="match status" value="1"/>
</dbReference>
<dbReference type="SUPFAM" id="SSF52172">
    <property type="entry name" value="CheY-like"/>
    <property type="match status" value="1"/>
</dbReference>
<evidence type="ECO:0000259" key="10">
    <source>
        <dbReference type="PROSITE" id="PS50112"/>
    </source>
</evidence>
<dbReference type="InterPro" id="IPR035965">
    <property type="entry name" value="PAS-like_dom_sf"/>
</dbReference>
<evidence type="ECO:0000259" key="11">
    <source>
        <dbReference type="PROSITE" id="PS50113"/>
    </source>
</evidence>
<dbReference type="CDD" id="cd00082">
    <property type="entry name" value="HisKA"/>
    <property type="match status" value="1"/>
</dbReference>
<dbReference type="InterPro" id="IPR036890">
    <property type="entry name" value="HATPase_C_sf"/>
</dbReference>
<dbReference type="Proteomes" id="UP001180487">
    <property type="component" value="Unassembled WGS sequence"/>
</dbReference>
<feature type="transmembrane region" description="Helical" evidence="7">
    <location>
        <begin position="33"/>
        <end position="49"/>
    </location>
</feature>
<protein>
    <recommendedName>
        <fullName evidence="2">histidine kinase</fullName>
        <ecNumber evidence="2">2.7.13.3</ecNumber>
    </recommendedName>
</protein>
<dbReference type="EC" id="2.7.13.3" evidence="2"/>
<evidence type="ECO:0000256" key="6">
    <source>
        <dbReference type="PROSITE-ProRule" id="PRU00169"/>
    </source>
</evidence>
<dbReference type="InterPro" id="IPR036097">
    <property type="entry name" value="HisK_dim/P_sf"/>
</dbReference>
<feature type="domain" description="Histidine kinase" evidence="8">
    <location>
        <begin position="470"/>
        <end position="686"/>
    </location>
</feature>
<dbReference type="SUPFAM" id="SSF55874">
    <property type="entry name" value="ATPase domain of HSP90 chaperone/DNA topoisomerase II/histidine kinase"/>
    <property type="match status" value="1"/>
</dbReference>
<dbReference type="InterPro" id="IPR003594">
    <property type="entry name" value="HATPase_dom"/>
</dbReference>
<dbReference type="InterPro" id="IPR004358">
    <property type="entry name" value="Sig_transdc_His_kin-like_C"/>
</dbReference>
<feature type="domain" description="PAC" evidence="11">
    <location>
        <begin position="280"/>
        <end position="330"/>
    </location>
</feature>
<evidence type="ECO:0000256" key="4">
    <source>
        <dbReference type="ARBA" id="ARBA00022679"/>
    </source>
</evidence>
<evidence type="ECO:0000259" key="9">
    <source>
        <dbReference type="PROSITE" id="PS50110"/>
    </source>
</evidence>
<dbReference type="InterPro" id="IPR011006">
    <property type="entry name" value="CheY-like_superfamily"/>
</dbReference>
<dbReference type="Gene3D" id="3.30.450.20">
    <property type="entry name" value="PAS domain"/>
    <property type="match status" value="2"/>
</dbReference>
<dbReference type="PROSITE" id="PS50110">
    <property type="entry name" value="RESPONSE_REGULATORY"/>
    <property type="match status" value="1"/>
</dbReference>
<dbReference type="PANTHER" id="PTHR43047:SF72">
    <property type="entry name" value="OSMOSENSING HISTIDINE PROTEIN KINASE SLN1"/>
    <property type="match status" value="1"/>
</dbReference>
<dbReference type="PROSITE" id="PS50109">
    <property type="entry name" value="HIS_KIN"/>
    <property type="match status" value="1"/>
</dbReference>
<dbReference type="Pfam" id="PF00512">
    <property type="entry name" value="HisKA"/>
    <property type="match status" value="1"/>
</dbReference>
<evidence type="ECO:0000313" key="13">
    <source>
        <dbReference type="Proteomes" id="UP001180487"/>
    </source>
</evidence>
<dbReference type="InterPro" id="IPR001789">
    <property type="entry name" value="Sig_transdc_resp-reg_receiver"/>
</dbReference>